<name>A0A2N1MV28_9GLOM</name>
<reference evidence="2 3" key="1">
    <citation type="submission" date="2016-04" db="EMBL/GenBank/DDBJ databases">
        <title>Genome analyses suggest a sexual origin of heterokaryosis in a supposedly ancient asexual fungus.</title>
        <authorList>
            <person name="Ropars J."/>
            <person name="Sedzielewska K."/>
            <person name="Noel J."/>
            <person name="Charron P."/>
            <person name="Farinelli L."/>
            <person name="Marton T."/>
            <person name="Kruger M."/>
            <person name="Pelin A."/>
            <person name="Brachmann A."/>
            <person name="Corradi N."/>
        </authorList>
    </citation>
    <scope>NUCLEOTIDE SEQUENCE [LARGE SCALE GENOMIC DNA]</scope>
    <source>
        <strain evidence="2 3">C2</strain>
    </source>
</reference>
<sequence>MVTNISSSFNLKIKKISQKNQKNSENSINQKKDNNIINISSSSSSNNNIINHNTNIITIDDPSLQPGFINYSDIISDYKQLAFATHNIKGGFKKKKDNIITMMIEQHIDFLHVCETNERDNNFDISKSKAHIKYITPIDNEFSNTFIIINNPNETNLGGGSCIIMTERLHNHLESTKIVQQGRYITNVFNFKNKKKFHIHSIYLPDLDKHKEIHHNITKSLFELLIQQPNKINHVTLILGDFNISNLYTIKSSLKNKNIEFLKNCIRNTHRTAML</sequence>
<evidence type="ECO:0000313" key="3">
    <source>
        <dbReference type="Proteomes" id="UP000233469"/>
    </source>
</evidence>
<dbReference type="VEuPathDB" id="FungiDB:RhiirA1_403342"/>
<accession>A0A2N1MV28</accession>
<evidence type="ECO:0000256" key="1">
    <source>
        <dbReference type="SAM" id="MobiDB-lite"/>
    </source>
</evidence>
<proteinExistence type="predicted"/>
<organism evidence="2 3">
    <name type="scientific">Rhizophagus irregularis</name>
    <dbReference type="NCBI Taxonomy" id="588596"/>
    <lineage>
        <taxon>Eukaryota</taxon>
        <taxon>Fungi</taxon>
        <taxon>Fungi incertae sedis</taxon>
        <taxon>Mucoromycota</taxon>
        <taxon>Glomeromycotina</taxon>
        <taxon>Glomeromycetes</taxon>
        <taxon>Glomerales</taxon>
        <taxon>Glomeraceae</taxon>
        <taxon>Rhizophagus</taxon>
    </lineage>
</organism>
<evidence type="ECO:0008006" key="4">
    <source>
        <dbReference type="Google" id="ProtNLM"/>
    </source>
</evidence>
<dbReference type="EMBL" id="LLXL01001252">
    <property type="protein sequence ID" value="PKK65495.1"/>
    <property type="molecule type" value="Genomic_DNA"/>
</dbReference>
<dbReference type="VEuPathDB" id="FungiDB:FUN_014367"/>
<dbReference type="Proteomes" id="UP000233469">
    <property type="component" value="Unassembled WGS sequence"/>
</dbReference>
<dbReference type="InterPro" id="IPR036691">
    <property type="entry name" value="Endo/exonu/phosph_ase_sf"/>
</dbReference>
<dbReference type="SUPFAM" id="SSF56219">
    <property type="entry name" value="DNase I-like"/>
    <property type="match status" value="1"/>
</dbReference>
<gene>
    <name evidence="2" type="ORF">RhiirC2_786076</name>
</gene>
<protein>
    <recommendedName>
        <fullName evidence="4">DNase I-like protein</fullName>
    </recommendedName>
</protein>
<feature type="region of interest" description="Disordered" evidence="1">
    <location>
        <begin position="17"/>
        <end position="40"/>
    </location>
</feature>
<dbReference type="AlphaFoldDB" id="A0A2N1MV28"/>
<comment type="caution">
    <text evidence="2">The sequence shown here is derived from an EMBL/GenBank/DDBJ whole genome shotgun (WGS) entry which is preliminary data.</text>
</comment>
<reference evidence="2 3" key="2">
    <citation type="submission" date="2017-10" db="EMBL/GenBank/DDBJ databases">
        <title>Extensive intraspecific genome diversity in a model arbuscular mycorrhizal fungus.</title>
        <authorList>
            <person name="Chen E.C.H."/>
            <person name="Morin E."/>
            <person name="Baudet D."/>
            <person name="Noel J."/>
            <person name="Ndikumana S."/>
            <person name="Charron P."/>
            <person name="St-Onge C."/>
            <person name="Giorgi J."/>
            <person name="Grigoriev I.V."/>
            <person name="Roux C."/>
            <person name="Martin F.M."/>
            <person name="Corradi N."/>
        </authorList>
    </citation>
    <scope>NUCLEOTIDE SEQUENCE [LARGE SCALE GENOMIC DNA]</scope>
    <source>
        <strain evidence="2 3">C2</strain>
    </source>
</reference>
<evidence type="ECO:0000313" key="2">
    <source>
        <dbReference type="EMBL" id="PKK65495.1"/>
    </source>
</evidence>
<dbReference type="Gene3D" id="3.60.10.10">
    <property type="entry name" value="Endonuclease/exonuclease/phosphatase"/>
    <property type="match status" value="1"/>
</dbReference>
<feature type="compositionally biased region" description="Low complexity" evidence="1">
    <location>
        <begin position="18"/>
        <end position="40"/>
    </location>
</feature>